<feature type="compositionally biased region" description="Basic and acidic residues" evidence="6">
    <location>
        <begin position="376"/>
        <end position="394"/>
    </location>
</feature>
<dbReference type="PANTHER" id="PTHR31920">
    <property type="entry name" value="B3 DOMAIN-CONTAINING"/>
    <property type="match status" value="1"/>
</dbReference>
<gene>
    <name evidence="10 11" type="primary">LOC103484129</name>
    <name evidence="8" type="synonym">103484129</name>
</gene>
<feature type="domain" description="TF-B3" evidence="7">
    <location>
        <begin position="506"/>
        <end position="568"/>
    </location>
</feature>
<proteinExistence type="predicted"/>
<dbReference type="Proteomes" id="UP001652600">
    <property type="component" value="Chromosome 12"/>
</dbReference>
<dbReference type="SUPFAM" id="SSF101936">
    <property type="entry name" value="DNA-binding pseudobarrel domain"/>
    <property type="match status" value="2"/>
</dbReference>
<organism evidence="9 10">
    <name type="scientific">Cucumis melo</name>
    <name type="common">Muskmelon</name>
    <dbReference type="NCBI Taxonomy" id="3656"/>
    <lineage>
        <taxon>Eukaryota</taxon>
        <taxon>Viridiplantae</taxon>
        <taxon>Streptophyta</taxon>
        <taxon>Embryophyta</taxon>
        <taxon>Tracheophyta</taxon>
        <taxon>Spermatophyta</taxon>
        <taxon>Magnoliopsida</taxon>
        <taxon>eudicotyledons</taxon>
        <taxon>Gunneridae</taxon>
        <taxon>Pentapetalae</taxon>
        <taxon>rosids</taxon>
        <taxon>fabids</taxon>
        <taxon>Cucurbitales</taxon>
        <taxon>Cucurbitaceae</taxon>
        <taxon>Benincaseae</taxon>
        <taxon>Cucumis</taxon>
    </lineage>
</organism>
<protein>
    <submittedName>
        <fullName evidence="10 11">Uncharacterized protein LOC103484129</fullName>
    </submittedName>
</protein>
<dbReference type="EnsemblPlants" id="MELO3C002331.2.1">
    <property type="protein sequence ID" value="MELO3C002331.2.1"/>
    <property type="gene ID" value="MELO3C002331.2"/>
</dbReference>
<evidence type="ECO:0000313" key="10">
    <source>
        <dbReference type="RefSeq" id="XP_008439306.1"/>
    </source>
</evidence>
<dbReference type="RefSeq" id="XP_008439313.1">
    <property type="nucleotide sequence ID" value="XM_008441091.2"/>
</dbReference>
<keyword evidence="5" id="KW-0539">Nucleus</keyword>
<dbReference type="GO" id="GO:0005634">
    <property type="term" value="C:nucleus"/>
    <property type="evidence" value="ECO:0007669"/>
    <property type="project" value="UniProtKB-SubCell"/>
</dbReference>
<evidence type="ECO:0000256" key="3">
    <source>
        <dbReference type="ARBA" id="ARBA00023125"/>
    </source>
</evidence>
<reference evidence="8" key="1">
    <citation type="submission" date="2023-03" db="UniProtKB">
        <authorList>
            <consortium name="EnsemblPlants"/>
        </authorList>
    </citation>
    <scope>IDENTIFICATION</scope>
</reference>
<evidence type="ECO:0000256" key="2">
    <source>
        <dbReference type="ARBA" id="ARBA00023015"/>
    </source>
</evidence>
<evidence type="ECO:0000313" key="8">
    <source>
        <dbReference type="EnsemblPlants" id="MELO3C002331.2.1"/>
    </source>
</evidence>
<feature type="domain" description="TF-B3" evidence="7">
    <location>
        <begin position="29"/>
        <end position="122"/>
    </location>
</feature>
<dbReference type="InterPro" id="IPR015300">
    <property type="entry name" value="DNA-bd_pseudobarrel_sf"/>
</dbReference>
<dbReference type="GO" id="GO:0003677">
    <property type="term" value="F:DNA binding"/>
    <property type="evidence" value="ECO:0007669"/>
    <property type="project" value="UniProtKB-KW"/>
</dbReference>
<dbReference type="CDD" id="cd10017">
    <property type="entry name" value="B3_DNA"/>
    <property type="match status" value="2"/>
</dbReference>
<evidence type="ECO:0000313" key="11">
    <source>
        <dbReference type="RefSeq" id="XP_008439313.1"/>
    </source>
</evidence>
<evidence type="ECO:0000256" key="1">
    <source>
        <dbReference type="ARBA" id="ARBA00004123"/>
    </source>
</evidence>
<dbReference type="AlphaFoldDB" id="A0A1S3AZ52"/>
<evidence type="ECO:0000256" key="6">
    <source>
        <dbReference type="SAM" id="MobiDB-lite"/>
    </source>
</evidence>
<keyword evidence="2" id="KW-0805">Transcription regulation</keyword>
<keyword evidence="3" id="KW-0238">DNA-binding</keyword>
<dbReference type="PANTHER" id="PTHR31920:SF145">
    <property type="entry name" value="B3 DOMAIN-CONTAINING PROTEIN REM20-LIKE ISOFORM X1"/>
    <property type="match status" value="1"/>
</dbReference>
<dbReference type="Gene3D" id="2.40.330.10">
    <property type="entry name" value="DNA-binding pseudobarrel domain"/>
    <property type="match status" value="2"/>
</dbReference>
<dbReference type="SMR" id="A0A1S3AZ52"/>
<name>A0A1S3AZ52_CUCME</name>
<dbReference type="GeneID" id="103484129"/>
<keyword evidence="4" id="KW-0804">Transcription</keyword>
<accession>A0A1S3AZ52</accession>
<evidence type="ECO:0000256" key="4">
    <source>
        <dbReference type="ARBA" id="ARBA00023163"/>
    </source>
</evidence>
<keyword evidence="9" id="KW-1185">Reference proteome</keyword>
<evidence type="ECO:0000313" key="9">
    <source>
        <dbReference type="Proteomes" id="UP001652600"/>
    </source>
</evidence>
<dbReference type="Gramene" id="MELO3C002331.2.1">
    <property type="protein sequence ID" value="MELO3C002331.2.1"/>
    <property type="gene ID" value="MELO3C002331.2"/>
</dbReference>
<reference evidence="10 11" key="2">
    <citation type="submission" date="2025-04" db="UniProtKB">
        <authorList>
            <consortium name="RefSeq"/>
        </authorList>
    </citation>
    <scope>IDENTIFICATION</scope>
</reference>
<evidence type="ECO:0000256" key="5">
    <source>
        <dbReference type="ARBA" id="ARBA00023242"/>
    </source>
</evidence>
<dbReference type="KEGG" id="cmo:103484129"/>
<comment type="subcellular location">
    <subcellularLocation>
        <location evidence="1">Nucleus</location>
    </subcellularLocation>
</comment>
<dbReference type="eggNOG" id="ENOG502RXIH">
    <property type="taxonomic scope" value="Eukaryota"/>
</dbReference>
<feature type="region of interest" description="Disordered" evidence="6">
    <location>
        <begin position="376"/>
        <end position="395"/>
    </location>
</feature>
<dbReference type="SMART" id="SM01019">
    <property type="entry name" value="B3"/>
    <property type="match status" value="2"/>
</dbReference>
<dbReference type="OrthoDB" id="635132at2759"/>
<dbReference type="RefSeq" id="XP_008439306.1">
    <property type="nucleotide sequence ID" value="XM_008441084.2"/>
</dbReference>
<evidence type="ECO:0000259" key="7">
    <source>
        <dbReference type="PROSITE" id="PS50863"/>
    </source>
</evidence>
<dbReference type="InterPro" id="IPR003340">
    <property type="entry name" value="B3_DNA-bd"/>
</dbReference>
<dbReference type="PROSITE" id="PS50863">
    <property type="entry name" value="B3"/>
    <property type="match status" value="2"/>
</dbReference>
<dbReference type="InterPro" id="IPR050655">
    <property type="entry name" value="Plant_B3_domain"/>
</dbReference>
<sequence length="569" mass="64431">MSRKVKACTECTQRCLHIHRKTGNLSSVTSFFKVMFGDHFSEVLYFPPIFAATVSRLVNKNVVLEDSLGEQWNVTISDCEGSLAFQEGWNAFSSEHGLETGDFLIFNHIMDLHFNVSIYTKTGCEKIEFPKKGNMRKRASTGPLFETINEGLTNPQVSYPSVGSESNMALSQDKCLMAGSQNMNVNWNKRPKYRRNDEGRGPLCKTDVIDDSYCFINQNKDVGLEENRSPLLDLFLMEMQMVNPSTKENTTKNVGEDELDPNCTSTSATAANDAIIVTLANDAPIDIKGEREALPLDTCANKMIDKIQCFEKANIKMSVSDNNPCHDKTIEVPFISAAKNSDRDVERFYETPLKMVKACQNVPAICNTPSTITRHDLGSNEKRSSSTEHCRSVKQEYAPNSSEVRKWDVANIIKKEPLEIKTEVNNFGDSIKQILEPKVIKEEYTEMSNQSGRDNNDDTNYEDPIETPAHISCIVAKDTLSFLELPTSLHLSCSRGRRNPEKKRIVLLRDPRKRLWPILYHEMPNVKVLTSGWEAFRSGNEIQSGDECLFRIEDEVERIFEVSIRKCKN</sequence>
<dbReference type="Pfam" id="PF02362">
    <property type="entry name" value="B3"/>
    <property type="match status" value="2"/>
</dbReference>